<gene>
    <name evidence="1" type="ORF">CBM2634_A230141</name>
</gene>
<accession>A0A375J0E3</accession>
<protein>
    <submittedName>
        <fullName evidence="1">Uncharacterized protein</fullName>
    </submittedName>
</protein>
<sequence length="146" mass="14432">MASTSFCATEVPVFGSAASSSPTSSSLIFLPPTSRPDLLTSSTARRAPFSLSLPRCAIPPVSGAAWPILTTVSPPPAAGAAGAAAAGAEEAGSAGFSSFLPQAATSATAAAIGRILANVICMSDLLGFTKTGICNASRTFPWTAVV</sequence>
<organism evidence="1 2">
    <name type="scientific">Cupriavidus taiwanensis</name>
    <dbReference type="NCBI Taxonomy" id="164546"/>
    <lineage>
        <taxon>Bacteria</taxon>
        <taxon>Pseudomonadati</taxon>
        <taxon>Pseudomonadota</taxon>
        <taxon>Betaproteobacteria</taxon>
        <taxon>Burkholderiales</taxon>
        <taxon>Burkholderiaceae</taxon>
        <taxon>Cupriavidus</taxon>
    </lineage>
</organism>
<proteinExistence type="predicted"/>
<evidence type="ECO:0000313" key="1">
    <source>
        <dbReference type="EMBL" id="SPR98071.1"/>
    </source>
</evidence>
<evidence type="ECO:0000313" key="2">
    <source>
        <dbReference type="Proteomes" id="UP000256805"/>
    </source>
</evidence>
<dbReference type="AlphaFoldDB" id="A0A375J0E3"/>
<reference evidence="1 2" key="1">
    <citation type="submission" date="2018-01" db="EMBL/GenBank/DDBJ databases">
        <authorList>
            <person name="Gaut B.S."/>
            <person name="Morton B.R."/>
            <person name="Clegg M.T."/>
            <person name="Duvall M.R."/>
        </authorList>
    </citation>
    <scope>NUCLEOTIDE SEQUENCE [LARGE SCALE GENOMIC DNA]</scope>
    <source>
        <strain evidence="1">Cupriavidus taiwanensis cmp 52</strain>
    </source>
</reference>
<name>A0A375J0E3_9BURK</name>
<dbReference type="EMBL" id="OVTA01000016">
    <property type="protein sequence ID" value="SPR98071.1"/>
    <property type="molecule type" value="Genomic_DNA"/>
</dbReference>
<dbReference type="Proteomes" id="UP000256805">
    <property type="component" value="Unassembled WGS sequence"/>
</dbReference>